<feature type="transmembrane region" description="Helical" evidence="1">
    <location>
        <begin position="91"/>
        <end position="109"/>
    </location>
</feature>
<organism evidence="2 3">
    <name type="scientific">Sulfurimonas denitrificans (strain ATCC 33889 / DSM 1251)</name>
    <name type="common">Thiomicrospira denitrificans (strain ATCC 33889 / DSM 1251)</name>
    <dbReference type="NCBI Taxonomy" id="326298"/>
    <lineage>
        <taxon>Bacteria</taxon>
        <taxon>Pseudomonadati</taxon>
        <taxon>Campylobacterota</taxon>
        <taxon>Epsilonproteobacteria</taxon>
        <taxon>Campylobacterales</taxon>
        <taxon>Sulfurimonadaceae</taxon>
        <taxon>Sulfurimonas</taxon>
    </lineage>
</organism>
<dbReference type="eggNOG" id="COG3399">
    <property type="taxonomic scope" value="Bacteria"/>
</dbReference>
<keyword evidence="1" id="KW-1133">Transmembrane helix</keyword>
<name>Q30SZ0_SULDN</name>
<dbReference type="Proteomes" id="UP000002714">
    <property type="component" value="Chromosome"/>
</dbReference>
<reference evidence="2 3" key="1">
    <citation type="journal article" date="2008" name="Appl. Environ. Microbiol.">
        <title>Genome of the epsilonproteobacterial chemolithoautotroph Sulfurimonas denitrificans.</title>
        <authorList>
            <person name="Sievert S.M."/>
            <person name="Scott K.M."/>
            <person name="Klotz M.G."/>
            <person name="Chain P.S.G."/>
            <person name="Hauser L.J."/>
            <person name="Hemp J."/>
            <person name="Huegler M."/>
            <person name="Land M."/>
            <person name="Lapidus A."/>
            <person name="Larimer F.W."/>
            <person name="Lucas S."/>
            <person name="Malfatti S.A."/>
            <person name="Meyer F."/>
            <person name="Paulsen I.T."/>
            <person name="Ren Q."/>
            <person name="Simon J."/>
            <person name="Bailey K."/>
            <person name="Diaz E."/>
            <person name="Fitzpatrick K.A."/>
            <person name="Glover B."/>
            <person name="Gwatney N."/>
            <person name="Korajkic A."/>
            <person name="Long A."/>
            <person name="Mobberley J.M."/>
            <person name="Pantry S.N."/>
            <person name="Pazder G."/>
            <person name="Peterson S."/>
            <person name="Quintanilla J.D."/>
            <person name="Sprinkle R."/>
            <person name="Stephens J."/>
            <person name="Thomas P."/>
            <person name="Vaughn R."/>
            <person name="Weber M.J."/>
            <person name="Wooten L.L."/>
        </authorList>
    </citation>
    <scope>NUCLEOTIDE SEQUENCE [LARGE SCALE GENOMIC DNA]</scope>
    <source>
        <strain evidence="3">ATCC 33889 / DSM 1251</strain>
    </source>
</reference>
<evidence type="ECO:0000313" key="2">
    <source>
        <dbReference type="EMBL" id="ABB43891.1"/>
    </source>
</evidence>
<feature type="transmembrane region" description="Helical" evidence="1">
    <location>
        <begin position="12"/>
        <end position="33"/>
    </location>
</feature>
<keyword evidence="1" id="KW-0812">Transmembrane</keyword>
<dbReference type="AlphaFoldDB" id="Q30SZ0"/>
<protein>
    <recommendedName>
        <fullName evidence="4">Copper resistance protein D domain-containing protein</fullName>
    </recommendedName>
</protein>
<dbReference type="OrthoDB" id="5955722at2"/>
<dbReference type="KEGG" id="tdn:Suden_0612"/>
<keyword evidence="3" id="KW-1185">Reference proteome</keyword>
<dbReference type="EMBL" id="CP000153">
    <property type="protein sequence ID" value="ABB43891.1"/>
    <property type="molecule type" value="Genomic_DNA"/>
</dbReference>
<proteinExistence type="predicted"/>
<evidence type="ECO:0008006" key="4">
    <source>
        <dbReference type="Google" id="ProtNLM"/>
    </source>
</evidence>
<feature type="transmembrane region" description="Helical" evidence="1">
    <location>
        <begin position="129"/>
        <end position="145"/>
    </location>
</feature>
<dbReference type="RefSeq" id="WP_011372245.1">
    <property type="nucleotide sequence ID" value="NC_007575.1"/>
</dbReference>
<dbReference type="STRING" id="326298.Suden_0612"/>
<sequence length="147" mass="16806">METIYPYAHVIHLMLAIIFLGYVFTDLAMISALKNKFSKDVDAKINKTLGEKSFKIFPLSLLVIVLTGGMMMSRYINSNAGFFETDLQKLLVIKIILALIIVLGVLYNLYTKFAKKPKHPFMQNHFHKVVIVLGFFIVLLAKMMFEV</sequence>
<dbReference type="InterPro" id="IPR007418">
    <property type="entry name" value="DUF474"/>
</dbReference>
<keyword evidence="1" id="KW-0472">Membrane</keyword>
<evidence type="ECO:0000313" key="3">
    <source>
        <dbReference type="Proteomes" id="UP000002714"/>
    </source>
</evidence>
<gene>
    <name evidence="2" type="ordered locus">Suden_0612</name>
</gene>
<accession>Q30SZ0</accession>
<evidence type="ECO:0000256" key="1">
    <source>
        <dbReference type="SAM" id="Phobius"/>
    </source>
</evidence>
<feature type="transmembrane region" description="Helical" evidence="1">
    <location>
        <begin position="54"/>
        <end position="71"/>
    </location>
</feature>
<dbReference type="HOGENOM" id="CLU_120951_1_0_7"/>
<dbReference type="PIRSF" id="PIRSF015875">
    <property type="entry name" value="UCP015875"/>
    <property type="match status" value="1"/>
</dbReference>